<protein>
    <recommendedName>
        <fullName evidence="3">Lysozyme inhibitor LprI N-terminal domain-containing protein</fullName>
    </recommendedName>
</protein>
<gene>
    <name evidence="1" type="ORF">GV68_25625</name>
</gene>
<dbReference type="EMBL" id="JOKJ01000009">
    <property type="protein sequence ID" value="KEQ08582.1"/>
    <property type="molecule type" value="Genomic_DNA"/>
</dbReference>
<dbReference type="GO" id="GO:0005576">
    <property type="term" value="C:extracellular region"/>
    <property type="evidence" value="ECO:0007669"/>
    <property type="project" value="TreeGrafter"/>
</dbReference>
<accession>A0A922P1L7</accession>
<dbReference type="Proteomes" id="UP000052167">
    <property type="component" value="Unassembled WGS sequence"/>
</dbReference>
<dbReference type="AlphaFoldDB" id="A0A922P1L7"/>
<keyword evidence="2" id="KW-1185">Reference proteome</keyword>
<organism evidence="1 2">
    <name type="scientific">Pseudorhizobium pelagicum</name>
    <dbReference type="NCBI Taxonomy" id="1509405"/>
    <lineage>
        <taxon>Bacteria</taxon>
        <taxon>Pseudomonadati</taxon>
        <taxon>Pseudomonadota</taxon>
        <taxon>Alphaproteobacteria</taxon>
        <taxon>Hyphomicrobiales</taxon>
        <taxon>Rhizobiaceae</taxon>
        <taxon>Rhizobium/Agrobacterium group</taxon>
        <taxon>Pseudorhizobium</taxon>
    </lineage>
</organism>
<evidence type="ECO:0000313" key="2">
    <source>
        <dbReference type="Proteomes" id="UP000052167"/>
    </source>
</evidence>
<dbReference type="PANTHER" id="PTHR37549:SF1">
    <property type="entry name" value="LIPOPROTEIN LPRI"/>
    <property type="match status" value="1"/>
</dbReference>
<name>A0A922P1L7_9HYPH</name>
<evidence type="ECO:0000313" key="1">
    <source>
        <dbReference type="EMBL" id="KEQ08582.1"/>
    </source>
</evidence>
<proteinExistence type="predicted"/>
<sequence>MALVLSFSTTGLPGRSTAAAASFDCEKEDLAADEQAICDNRMLNDADVKMVTTFDILAGLLAMGARGTMQDDQTAWLARRQACGADVACIQSAYDERMKVLTETFNGLPRPR</sequence>
<comment type="caution">
    <text evidence="1">The sequence shown here is derived from an EMBL/GenBank/DDBJ whole genome shotgun (WGS) entry which is preliminary data.</text>
</comment>
<dbReference type="OrthoDB" id="122332at2"/>
<dbReference type="PANTHER" id="PTHR37549">
    <property type="entry name" value="LIPOPROTEIN LPRI"/>
    <property type="match status" value="1"/>
</dbReference>
<evidence type="ECO:0008006" key="3">
    <source>
        <dbReference type="Google" id="ProtNLM"/>
    </source>
</evidence>
<reference evidence="1 2" key="1">
    <citation type="submission" date="2014-06" db="EMBL/GenBank/DDBJ databases">
        <title>Rhizobium pelagicum/R2-400B4.</title>
        <authorList>
            <person name="Kimes N.E."/>
            <person name="Lopez-Perez M."/>
        </authorList>
    </citation>
    <scope>NUCLEOTIDE SEQUENCE [LARGE SCALE GENOMIC DNA]</scope>
    <source>
        <strain evidence="1 2">R2-400B4</strain>
    </source>
</reference>
<dbReference type="InterPro" id="IPR052755">
    <property type="entry name" value="Lysozyme_Inhibitor_LprI"/>
</dbReference>